<feature type="region of interest" description="Disordered" evidence="1">
    <location>
        <begin position="344"/>
        <end position="418"/>
    </location>
</feature>
<dbReference type="AlphaFoldDB" id="A0A3M0KV28"/>
<gene>
    <name evidence="2" type="ORF">DUI87_06262</name>
</gene>
<feature type="compositionally biased region" description="Gly residues" evidence="1">
    <location>
        <begin position="344"/>
        <end position="370"/>
    </location>
</feature>
<feature type="compositionally biased region" description="Acidic residues" evidence="1">
    <location>
        <begin position="157"/>
        <end position="179"/>
    </location>
</feature>
<organism evidence="2 3">
    <name type="scientific">Hirundo rustica rustica</name>
    <dbReference type="NCBI Taxonomy" id="333673"/>
    <lineage>
        <taxon>Eukaryota</taxon>
        <taxon>Metazoa</taxon>
        <taxon>Chordata</taxon>
        <taxon>Craniata</taxon>
        <taxon>Vertebrata</taxon>
        <taxon>Euteleostomi</taxon>
        <taxon>Archelosauria</taxon>
        <taxon>Archosauria</taxon>
        <taxon>Dinosauria</taxon>
        <taxon>Saurischia</taxon>
        <taxon>Theropoda</taxon>
        <taxon>Coelurosauria</taxon>
        <taxon>Aves</taxon>
        <taxon>Neognathae</taxon>
        <taxon>Neoaves</taxon>
        <taxon>Telluraves</taxon>
        <taxon>Australaves</taxon>
        <taxon>Passeriformes</taxon>
        <taxon>Sylvioidea</taxon>
        <taxon>Hirundinidae</taxon>
        <taxon>Hirundo</taxon>
    </lineage>
</organism>
<protein>
    <submittedName>
        <fullName evidence="2">Uncharacterized protein</fullName>
    </submittedName>
</protein>
<evidence type="ECO:0000256" key="1">
    <source>
        <dbReference type="SAM" id="MobiDB-lite"/>
    </source>
</evidence>
<dbReference type="Proteomes" id="UP000269221">
    <property type="component" value="Unassembled WGS sequence"/>
</dbReference>
<keyword evidence="3" id="KW-1185">Reference proteome</keyword>
<comment type="caution">
    <text evidence="2">The sequence shown here is derived from an EMBL/GenBank/DDBJ whole genome shotgun (WGS) entry which is preliminary data.</text>
</comment>
<accession>A0A3M0KV28</accession>
<feature type="compositionally biased region" description="Basic and acidic residues" evidence="1">
    <location>
        <begin position="807"/>
        <end position="818"/>
    </location>
</feature>
<reference evidence="2 3" key="1">
    <citation type="submission" date="2018-07" db="EMBL/GenBank/DDBJ databases">
        <title>A high quality draft genome assembly of the barn swallow (H. rustica rustica).</title>
        <authorList>
            <person name="Formenti G."/>
            <person name="Chiara M."/>
            <person name="Poveda L."/>
            <person name="Francoijs K.-J."/>
            <person name="Bonisoli-Alquati A."/>
            <person name="Canova L."/>
            <person name="Gianfranceschi L."/>
            <person name="Horner D.S."/>
            <person name="Saino N."/>
        </authorList>
    </citation>
    <scope>NUCLEOTIDE SEQUENCE [LARGE SCALE GENOMIC DNA]</scope>
    <source>
        <strain evidence="2">Chelidonia</strain>
        <tissue evidence="2">Blood</tissue>
    </source>
</reference>
<feature type="region of interest" description="Disordered" evidence="1">
    <location>
        <begin position="583"/>
        <end position="631"/>
    </location>
</feature>
<proteinExistence type="predicted"/>
<feature type="region of interest" description="Disordered" evidence="1">
    <location>
        <begin position="152"/>
        <end position="200"/>
    </location>
</feature>
<feature type="compositionally biased region" description="Acidic residues" evidence="1">
    <location>
        <begin position="588"/>
        <end position="610"/>
    </location>
</feature>
<dbReference type="EMBL" id="QRBI01000100">
    <property type="protein sequence ID" value="RMC17005.1"/>
    <property type="molecule type" value="Genomic_DNA"/>
</dbReference>
<feature type="compositionally biased region" description="Basic and acidic residues" evidence="1">
    <location>
        <begin position="376"/>
        <end position="386"/>
    </location>
</feature>
<evidence type="ECO:0000313" key="2">
    <source>
        <dbReference type="EMBL" id="RMC17005.1"/>
    </source>
</evidence>
<feature type="compositionally biased region" description="Polar residues" evidence="1">
    <location>
        <begin position="397"/>
        <end position="412"/>
    </location>
</feature>
<evidence type="ECO:0000313" key="3">
    <source>
        <dbReference type="Proteomes" id="UP000269221"/>
    </source>
</evidence>
<feature type="region of interest" description="Disordered" evidence="1">
    <location>
        <begin position="775"/>
        <end position="818"/>
    </location>
</feature>
<feature type="compositionally biased region" description="Gly residues" evidence="1">
    <location>
        <begin position="775"/>
        <end position="801"/>
    </location>
</feature>
<name>A0A3M0KV28_HIRRU</name>
<sequence length="846" mass="90723">MSRDPGLVDEMYQKLHGGSWNCRTSLAGQEVLEWPVAAVATLGELAAAVTAPCRSTWPLLYPESLHQDLREFIWTLRDTLDHGDVTSLGQRGVTPLGQALATFGATPGATWADVRAAVRGWQKLVDELEENWCCLAEDAADLLDDLEDRATTRATAEDTDEETDEDTAEETDEETDEDTTTAWDGDLMDDSTGWGTSGDNLVATAQQAPMALTMEEVYSMVDKLIARVEVVKKAVKEAMVATSRAGTATRRGQQAESAMGLLGRLVVECENASLLTLELHERLQFIKTTLEGTEEASPDVLEALLAAVAEFERLWEASARLATRHLLGTLEDICRLLSNPYGGSAGPSSSGGPGGSGDLSGPGDSGGPGGRSVAKRRQEAIEDTRWPSKKQRPTPFCSETNNSSSITGTPQQPEAAPVSVAESDILSVGSAFGCANSICASRQSLGCKPVYSYPGFQTPFRVLEWPVAAVATLGELAAAVTAPCRSTWPLLYPESLHQDLREFIWTLRDTLDHGDVTSLGQRGVTPLGQALATFGATPGATWADVRAAVRGWQKLVDELEENWCCLAEDAADLLDDLEDRATTRATAEDTDEETDEDTAEETDEETDEDTTTAWDGDLMDDSTGWGTSGDNLVATAQQAPMALTMEEVYSMVDKLIARVEVVKKAVKEAMVATSRAGTATRRGQQAESAMGLLGRLVVECENASLLTLELHERLQFIKTTLEGTEEASPDVLEALLAAVAEFERLWEASARLATRHLLGTLEDICRLLSNPYGGSAGPSSSGGPGGSGDLSGPGDSGGPGGHSVAKRRQEAIEDTRPEVKINLRKKSAFLPRPQVTITRRFDSSLV</sequence>